<proteinExistence type="predicted"/>
<comment type="caution">
    <text evidence="2">The sequence shown here is derived from an EMBL/GenBank/DDBJ whole genome shotgun (WGS) entry which is preliminary data.</text>
</comment>
<feature type="chain" id="PRO_5018690729" evidence="1">
    <location>
        <begin position="20"/>
        <end position="200"/>
    </location>
</feature>
<sequence>MRNTLTLMVCLLFGSMALGQNNCNSKDFKKLFALSNQASVADSTFTAGLKIFKKLEAGKCHDYTTKNVKHPDSVIASLTRIFGDICLKANSRRAINEYVTYLNRHTGSAEEQLSFSFEQLFVQQPADVLSVIGTDNRLMKHLVWGFVNNHYNAGPGSSRLNIKNYNAVFYRVNPQMKQLYPKYKTQIDYLLSAIKSELKG</sequence>
<protein>
    <submittedName>
        <fullName evidence="2">Uncharacterized protein</fullName>
    </submittedName>
</protein>
<dbReference type="RefSeq" id="WP_128532762.1">
    <property type="nucleotide sequence ID" value="NZ_SBIW01000002.1"/>
</dbReference>
<keyword evidence="3" id="KW-1185">Reference proteome</keyword>
<accession>A0A3S3V4Y5</accession>
<dbReference type="Proteomes" id="UP000286701">
    <property type="component" value="Unassembled WGS sequence"/>
</dbReference>
<gene>
    <name evidence="2" type="ORF">EPL05_05160</name>
</gene>
<dbReference type="EMBL" id="SBIW01000002">
    <property type="protein sequence ID" value="RWY55766.1"/>
    <property type="molecule type" value="Genomic_DNA"/>
</dbReference>
<dbReference type="OrthoDB" id="9857853at2"/>
<reference evidence="2 3" key="1">
    <citation type="submission" date="2019-01" db="EMBL/GenBank/DDBJ databases">
        <title>Mucilaginibacter antarcticum sp. nov., isolated from antarctic soil.</title>
        <authorList>
            <person name="Yan Y.-Q."/>
            <person name="Du Z.-J."/>
        </authorList>
    </citation>
    <scope>NUCLEOTIDE SEQUENCE [LARGE SCALE GENOMIC DNA]</scope>
    <source>
        <strain evidence="2 3">F01003</strain>
    </source>
</reference>
<name>A0A3S3V4Y5_9SPHI</name>
<keyword evidence="1" id="KW-0732">Signal</keyword>
<evidence type="ECO:0000313" key="3">
    <source>
        <dbReference type="Proteomes" id="UP000286701"/>
    </source>
</evidence>
<organism evidence="2 3">
    <name type="scientific">Mucilaginibacter gilvus</name>
    <dbReference type="NCBI Taxonomy" id="2305909"/>
    <lineage>
        <taxon>Bacteria</taxon>
        <taxon>Pseudomonadati</taxon>
        <taxon>Bacteroidota</taxon>
        <taxon>Sphingobacteriia</taxon>
        <taxon>Sphingobacteriales</taxon>
        <taxon>Sphingobacteriaceae</taxon>
        <taxon>Mucilaginibacter</taxon>
    </lineage>
</organism>
<dbReference type="AlphaFoldDB" id="A0A3S3V4Y5"/>
<feature type="signal peptide" evidence="1">
    <location>
        <begin position="1"/>
        <end position="19"/>
    </location>
</feature>
<evidence type="ECO:0000313" key="2">
    <source>
        <dbReference type="EMBL" id="RWY55766.1"/>
    </source>
</evidence>
<evidence type="ECO:0000256" key="1">
    <source>
        <dbReference type="SAM" id="SignalP"/>
    </source>
</evidence>